<dbReference type="EMBL" id="CP144750">
    <property type="protein sequence ID" value="WVZ78993.1"/>
    <property type="molecule type" value="Genomic_DNA"/>
</dbReference>
<reference evidence="2 3" key="1">
    <citation type="submission" date="2024-02" db="EMBL/GenBank/DDBJ databases">
        <title>High-quality chromosome-scale genome assembly of Pensacola bahiagrass (Paspalum notatum Flugge var. saurae).</title>
        <authorList>
            <person name="Vega J.M."/>
            <person name="Podio M."/>
            <person name="Orjuela J."/>
            <person name="Siena L.A."/>
            <person name="Pessino S.C."/>
            <person name="Combes M.C."/>
            <person name="Mariac C."/>
            <person name="Albertini E."/>
            <person name="Pupilli F."/>
            <person name="Ortiz J.P.A."/>
            <person name="Leblanc O."/>
        </authorList>
    </citation>
    <scope>NUCLEOTIDE SEQUENCE [LARGE SCALE GENOMIC DNA]</scope>
    <source>
        <strain evidence="2">R1</strain>
        <tissue evidence="2">Leaf</tissue>
    </source>
</reference>
<accession>A0AAQ3TT29</accession>
<evidence type="ECO:0000313" key="3">
    <source>
        <dbReference type="Proteomes" id="UP001341281"/>
    </source>
</evidence>
<gene>
    <name evidence="2" type="ORF">U9M48_026627</name>
</gene>
<feature type="compositionally biased region" description="Polar residues" evidence="1">
    <location>
        <begin position="177"/>
        <end position="186"/>
    </location>
</feature>
<sequence length="220" mass="24451">MRDTKLHGGPPRVAPEEAVDDVHGELLHRRRRLVCLHVGVADHVRHAGLPLLQQRLHLAAALGGRHVLAAGPRLLEPDPPGDDSRVDLQGRAAARRHRRGVHVDELRLRWQRRGDHRQLPGPGVVVRRRLAGLLPLEELHHRHQQLVLEVEVVPPPFLRTTQRNSRFAGGPTRPTRNRSSGDTLGTVSVWSDTKMSTRWNAGKLVTKCANIGGTPLTALE</sequence>
<feature type="region of interest" description="Disordered" evidence="1">
    <location>
        <begin position="161"/>
        <end position="186"/>
    </location>
</feature>
<dbReference type="AlphaFoldDB" id="A0AAQ3TT29"/>
<organism evidence="2 3">
    <name type="scientific">Paspalum notatum var. saurae</name>
    <dbReference type="NCBI Taxonomy" id="547442"/>
    <lineage>
        <taxon>Eukaryota</taxon>
        <taxon>Viridiplantae</taxon>
        <taxon>Streptophyta</taxon>
        <taxon>Embryophyta</taxon>
        <taxon>Tracheophyta</taxon>
        <taxon>Spermatophyta</taxon>
        <taxon>Magnoliopsida</taxon>
        <taxon>Liliopsida</taxon>
        <taxon>Poales</taxon>
        <taxon>Poaceae</taxon>
        <taxon>PACMAD clade</taxon>
        <taxon>Panicoideae</taxon>
        <taxon>Andropogonodae</taxon>
        <taxon>Paspaleae</taxon>
        <taxon>Paspalinae</taxon>
        <taxon>Paspalum</taxon>
    </lineage>
</organism>
<keyword evidence="3" id="KW-1185">Reference proteome</keyword>
<evidence type="ECO:0000313" key="2">
    <source>
        <dbReference type="EMBL" id="WVZ78993.1"/>
    </source>
</evidence>
<protein>
    <submittedName>
        <fullName evidence="2">Uncharacterized protein</fullName>
    </submittedName>
</protein>
<name>A0AAQ3TT29_PASNO</name>
<proteinExistence type="predicted"/>
<dbReference type="Proteomes" id="UP001341281">
    <property type="component" value="Chromosome 06"/>
</dbReference>
<evidence type="ECO:0000256" key="1">
    <source>
        <dbReference type="SAM" id="MobiDB-lite"/>
    </source>
</evidence>